<dbReference type="Proteomes" id="UP000324800">
    <property type="component" value="Unassembled WGS sequence"/>
</dbReference>
<feature type="non-terminal residue" evidence="1">
    <location>
        <position position="13"/>
    </location>
</feature>
<proteinExistence type="predicted"/>
<comment type="caution">
    <text evidence="1">The sequence shown here is derived from an EMBL/GenBank/DDBJ whole genome shotgun (WGS) entry which is preliminary data.</text>
</comment>
<evidence type="ECO:0000313" key="2">
    <source>
        <dbReference type="Proteomes" id="UP000324800"/>
    </source>
</evidence>
<sequence>MSKKGSGTQVPLP</sequence>
<name>A0A5J4U5G9_9EUKA</name>
<reference evidence="1 2" key="1">
    <citation type="submission" date="2019-03" db="EMBL/GenBank/DDBJ databases">
        <title>Single cell metagenomics reveals metabolic interactions within the superorganism composed of flagellate Streblomastix strix and complex community of Bacteroidetes bacteria on its surface.</title>
        <authorList>
            <person name="Treitli S.C."/>
            <person name="Kolisko M."/>
            <person name="Husnik F."/>
            <person name="Keeling P."/>
            <person name="Hampl V."/>
        </authorList>
    </citation>
    <scope>NUCLEOTIDE SEQUENCE [LARGE SCALE GENOMIC DNA]</scope>
    <source>
        <strain evidence="1">ST1C</strain>
    </source>
</reference>
<accession>A0A5J4U5G9</accession>
<gene>
    <name evidence="1" type="ORF">EZS28_039566</name>
</gene>
<protein>
    <submittedName>
        <fullName evidence="1">Uncharacterized protein</fullName>
    </submittedName>
</protein>
<dbReference type="EMBL" id="SNRW01021082">
    <property type="protein sequence ID" value="KAA6364905.1"/>
    <property type="molecule type" value="Genomic_DNA"/>
</dbReference>
<organism evidence="1 2">
    <name type="scientific">Streblomastix strix</name>
    <dbReference type="NCBI Taxonomy" id="222440"/>
    <lineage>
        <taxon>Eukaryota</taxon>
        <taxon>Metamonada</taxon>
        <taxon>Preaxostyla</taxon>
        <taxon>Oxymonadida</taxon>
        <taxon>Streblomastigidae</taxon>
        <taxon>Streblomastix</taxon>
    </lineage>
</organism>
<evidence type="ECO:0000313" key="1">
    <source>
        <dbReference type="EMBL" id="KAA6364905.1"/>
    </source>
</evidence>